<feature type="signal peptide" evidence="1">
    <location>
        <begin position="1"/>
        <end position="18"/>
    </location>
</feature>
<sequence length="106" mass="11068">MKKALLLILALGACTAQSQDTIAREAARSTVNRVVVERFPGVPVQPAIDCVIDNASAQQIYALAVDTVGGPTESSIQIVSEIAARPETLSCLANRGLPALLQGALR</sequence>
<evidence type="ECO:0008006" key="4">
    <source>
        <dbReference type="Google" id="ProtNLM"/>
    </source>
</evidence>
<dbReference type="AlphaFoldDB" id="A0AAW9SPB0"/>
<protein>
    <recommendedName>
        <fullName evidence="4">Succinate dehydrogenase</fullName>
    </recommendedName>
</protein>
<organism evidence="2 3">
    <name type="scientific">Ponticoccus litoralis</name>
    <dbReference type="NCBI Taxonomy" id="422297"/>
    <lineage>
        <taxon>Bacteria</taxon>
        <taxon>Pseudomonadati</taxon>
        <taxon>Pseudomonadota</taxon>
        <taxon>Alphaproteobacteria</taxon>
        <taxon>Rhodobacterales</taxon>
        <taxon>Roseobacteraceae</taxon>
        <taxon>Ponticoccus</taxon>
    </lineage>
</organism>
<accession>A0AAW9SPB0</accession>
<name>A0AAW9SPB0_9RHOB</name>
<dbReference type="EMBL" id="JBDNCH010000002">
    <property type="protein sequence ID" value="MEN9060413.1"/>
    <property type="molecule type" value="Genomic_DNA"/>
</dbReference>
<evidence type="ECO:0000313" key="3">
    <source>
        <dbReference type="Proteomes" id="UP001428774"/>
    </source>
</evidence>
<dbReference type="RefSeq" id="WP_347165597.1">
    <property type="nucleotide sequence ID" value="NZ_JBDNCH010000002.1"/>
</dbReference>
<comment type="caution">
    <text evidence="2">The sequence shown here is derived from an EMBL/GenBank/DDBJ whole genome shotgun (WGS) entry which is preliminary data.</text>
</comment>
<gene>
    <name evidence="2" type="ORF">ABFB10_04590</name>
</gene>
<keyword evidence="3" id="KW-1185">Reference proteome</keyword>
<dbReference type="Proteomes" id="UP001428774">
    <property type="component" value="Unassembled WGS sequence"/>
</dbReference>
<evidence type="ECO:0000256" key="1">
    <source>
        <dbReference type="SAM" id="SignalP"/>
    </source>
</evidence>
<proteinExistence type="predicted"/>
<feature type="chain" id="PRO_5043768449" description="Succinate dehydrogenase" evidence="1">
    <location>
        <begin position="19"/>
        <end position="106"/>
    </location>
</feature>
<keyword evidence="1" id="KW-0732">Signal</keyword>
<reference evidence="2 3" key="1">
    <citation type="submission" date="2024-05" db="EMBL/GenBank/DDBJ databases">
        <title>Genome sequence of Ponticoccus litoralis KCCM 90028.</title>
        <authorList>
            <person name="Kim J.M."/>
            <person name="Lee J.K."/>
            <person name="Choi B.J."/>
            <person name="Bayburt H."/>
            <person name="Baek J.H."/>
            <person name="Jeon C.O."/>
        </authorList>
    </citation>
    <scope>NUCLEOTIDE SEQUENCE [LARGE SCALE GENOMIC DNA]</scope>
    <source>
        <strain evidence="2 3">KCCM 90028</strain>
    </source>
</reference>
<evidence type="ECO:0000313" key="2">
    <source>
        <dbReference type="EMBL" id="MEN9060413.1"/>
    </source>
</evidence>